<organism evidence="6 7">
    <name type="scientific">Chenopodium quinoa</name>
    <name type="common">Quinoa</name>
    <dbReference type="NCBI Taxonomy" id="63459"/>
    <lineage>
        <taxon>Eukaryota</taxon>
        <taxon>Viridiplantae</taxon>
        <taxon>Streptophyta</taxon>
        <taxon>Embryophyta</taxon>
        <taxon>Tracheophyta</taxon>
        <taxon>Spermatophyta</taxon>
        <taxon>Magnoliopsida</taxon>
        <taxon>eudicotyledons</taxon>
        <taxon>Gunneridae</taxon>
        <taxon>Pentapetalae</taxon>
        <taxon>Caryophyllales</taxon>
        <taxon>Chenopodiaceae</taxon>
        <taxon>Chenopodioideae</taxon>
        <taxon>Atripliceae</taxon>
        <taxon>Chenopodium</taxon>
    </lineage>
</organism>
<dbReference type="Pfam" id="PF00069">
    <property type="entry name" value="Pkinase"/>
    <property type="match status" value="1"/>
</dbReference>
<dbReference type="PANTHER" id="PTHR47973">
    <property type="entry name" value="CYSTEINE-RICH RECEPTOR-LIKE PROTEIN KINASE 3"/>
    <property type="match status" value="1"/>
</dbReference>
<dbReference type="InterPro" id="IPR000719">
    <property type="entry name" value="Prot_kinase_dom"/>
</dbReference>
<proteinExistence type="predicted"/>
<dbReference type="Gene3D" id="3.30.200.20">
    <property type="entry name" value="Phosphorylase Kinase, domain 1"/>
    <property type="match status" value="1"/>
</dbReference>
<dbReference type="AlphaFoldDB" id="A0A803LZL1"/>
<dbReference type="InterPro" id="IPR011009">
    <property type="entry name" value="Kinase-like_dom_sf"/>
</dbReference>
<reference evidence="6" key="2">
    <citation type="submission" date="2021-03" db="UniProtKB">
        <authorList>
            <consortium name="EnsemblPlants"/>
        </authorList>
    </citation>
    <scope>IDENTIFICATION</scope>
</reference>
<dbReference type="Proteomes" id="UP000596660">
    <property type="component" value="Unplaced"/>
</dbReference>
<keyword evidence="4" id="KW-0067">ATP-binding</keyword>
<dbReference type="Gramene" id="AUR62020912-RA">
    <property type="protein sequence ID" value="AUR62020912-RA:cds"/>
    <property type="gene ID" value="AUR62020912"/>
</dbReference>
<dbReference type="SUPFAM" id="SSF56112">
    <property type="entry name" value="Protein kinase-like (PK-like)"/>
    <property type="match status" value="1"/>
</dbReference>
<dbReference type="EnsemblPlants" id="AUR62020912-RA">
    <property type="protein sequence ID" value="AUR62020912-RA:cds"/>
    <property type="gene ID" value="AUR62020912"/>
</dbReference>
<dbReference type="GO" id="GO:0005524">
    <property type="term" value="F:ATP binding"/>
    <property type="evidence" value="ECO:0007669"/>
    <property type="project" value="UniProtKB-KW"/>
</dbReference>
<keyword evidence="1" id="KW-0808">Transferase</keyword>
<reference evidence="6" key="1">
    <citation type="journal article" date="2017" name="Nature">
        <title>The genome of Chenopodium quinoa.</title>
        <authorList>
            <person name="Jarvis D.E."/>
            <person name="Ho Y.S."/>
            <person name="Lightfoot D.J."/>
            <person name="Schmoeckel S.M."/>
            <person name="Li B."/>
            <person name="Borm T.J.A."/>
            <person name="Ohyanagi H."/>
            <person name="Mineta K."/>
            <person name="Michell C.T."/>
            <person name="Saber N."/>
            <person name="Kharbatia N.M."/>
            <person name="Rupper R.R."/>
            <person name="Sharp A.R."/>
            <person name="Dally N."/>
            <person name="Boughton B.A."/>
            <person name="Woo Y.H."/>
            <person name="Gao G."/>
            <person name="Schijlen E.G.W.M."/>
            <person name="Guo X."/>
            <person name="Momin A.A."/>
            <person name="Negrao S."/>
            <person name="Al-Babili S."/>
            <person name="Gehring C."/>
            <person name="Roessner U."/>
            <person name="Jung C."/>
            <person name="Murphy K."/>
            <person name="Arold S.T."/>
            <person name="Gojobori T."/>
            <person name="van der Linden C.G."/>
            <person name="van Loo E.N."/>
            <person name="Jellen E.N."/>
            <person name="Maughan P.J."/>
            <person name="Tester M."/>
        </authorList>
    </citation>
    <scope>NUCLEOTIDE SEQUENCE [LARGE SCALE GENOMIC DNA]</scope>
    <source>
        <strain evidence="6">cv. PI 614886</strain>
    </source>
</reference>
<name>A0A803LZL1_CHEQI</name>
<keyword evidence="2" id="KW-0547">Nucleotide-binding</keyword>
<dbReference type="GO" id="GO:0004672">
    <property type="term" value="F:protein kinase activity"/>
    <property type="evidence" value="ECO:0007669"/>
    <property type="project" value="InterPro"/>
</dbReference>
<feature type="domain" description="Protein kinase" evidence="5">
    <location>
        <begin position="1"/>
        <end position="164"/>
    </location>
</feature>
<dbReference type="InterPro" id="IPR052059">
    <property type="entry name" value="CR_Ser/Thr_kinase"/>
</dbReference>
<evidence type="ECO:0000313" key="6">
    <source>
        <dbReference type="EnsemblPlants" id="AUR62020912-RA:cds"/>
    </source>
</evidence>
<evidence type="ECO:0000256" key="2">
    <source>
        <dbReference type="ARBA" id="ARBA00022741"/>
    </source>
</evidence>
<evidence type="ECO:0000313" key="7">
    <source>
        <dbReference type="Proteomes" id="UP000596660"/>
    </source>
</evidence>
<evidence type="ECO:0000256" key="4">
    <source>
        <dbReference type="ARBA" id="ARBA00022840"/>
    </source>
</evidence>
<dbReference type="PROSITE" id="PS50011">
    <property type="entry name" value="PROTEIN_KINASE_DOM"/>
    <property type="match status" value="1"/>
</dbReference>
<sequence length="164" mass="18601">MVKQSLLNECTFFNTTQWAKEFINEVNLIRDIQHKNLVKLLGCSIEGSESPLVYEFMPKKSLDHHLFESELEAKIADFGLVRSIASGRSHLNTGIAGTLGYMAPEYLVQGQLTEKADVYSFGVWNLYRLDRQYECVDSYLGTEFQEEVLKVLQIGLLCTQASVP</sequence>
<keyword evidence="3" id="KW-0418">Kinase</keyword>
<evidence type="ECO:0000256" key="1">
    <source>
        <dbReference type="ARBA" id="ARBA00022679"/>
    </source>
</evidence>
<dbReference type="OMA" id="QWAKEFI"/>
<protein>
    <recommendedName>
        <fullName evidence="5">Protein kinase domain-containing protein</fullName>
    </recommendedName>
</protein>
<evidence type="ECO:0000256" key="3">
    <source>
        <dbReference type="ARBA" id="ARBA00022777"/>
    </source>
</evidence>
<dbReference type="Gene3D" id="1.10.510.10">
    <property type="entry name" value="Transferase(Phosphotransferase) domain 1"/>
    <property type="match status" value="1"/>
</dbReference>
<accession>A0A803LZL1</accession>
<evidence type="ECO:0000259" key="5">
    <source>
        <dbReference type="PROSITE" id="PS50011"/>
    </source>
</evidence>
<keyword evidence="7" id="KW-1185">Reference proteome</keyword>